<comment type="caution">
    <text evidence="6">The sequence shown here is derived from an EMBL/GenBank/DDBJ whole genome shotgun (WGS) entry which is preliminary data.</text>
</comment>
<dbReference type="CDD" id="cd04165">
    <property type="entry name" value="GTPBP1_like"/>
    <property type="match status" value="1"/>
</dbReference>
<reference evidence="6 7" key="1">
    <citation type="submission" date="2015-12" db="EMBL/GenBank/DDBJ databases">
        <title>Dictyostelia acquired genes for synthesis and detection of signals that induce cell-type specialization by lateral gene transfer from prokaryotes.</title>
        <authorList>
            <person name="Gloeckner G."/>
            <person name="Schaap P."/>
        </authorList>
    </citation>
    <scope>NUCLEOTIDE SEQUENCE [LARGE SCALE GENOMIC DNA]</scope>
    <source>
        <strain evidence="6 7">TK</strain>
    </source>
</reference>
<dbReference type="InterPro" id="IPR000795">
    <property type="entry name" value="T_Tr_GTP-bd_dom"/>
</dbReference>
<evidence type="ECO:0000313" key="6">
    <source>
        <dbReference type="EMBL" id="KYQ88647.1"/>
    </source>
</evidence>
<evidence type="ECO:0000256" key="3">
    <source>
        <dbReference type="ARBA" id="ARBA00023134"/>
    </source>
</evidence>
<sequence>MDCNESSATTSASESVVISNTTMTESVTALLNTKENEQPSTITNTTENQADTANTALNSNNNNNNNSNHKNKTTTTTTTTSSVDNTVENLKPEVETGNIEYKLKLVNPTPDRFEHLLSQLMYRIGEGQGEAIYELGVEDDGTAVGLSDEELNASLDTLKEMASRINADLTVLRERNGTNGKVLELLIRKFASGDFSEVRVSVLGNVDSGKSSLLGVLTRGQLDNGRGLARAYMFRHKHEIESGRTSSISQEIMGFDSKGKIVNYNSVHAAMSPNEICELSSKIINFIDLAGHERYLKTTVYGCTGLQPDFCMLMVGANMGIVGMTKEHLGLAVCLKLPVFVVITKIDRAPENVLTETLNDVKKILKSPGSRKLPVVIKSHDDVVVAARNFISERIAPIFQVSNVTGENLDLLRSFLNLLPSKKEWDSVIDKPAQLDIDSTWTVTGAGTVVSGTVMKGVININDNLLLGPDDSGNFLPVQVKSIHTKRLPVKQVRAGLTASVALKKIKKSQIRKGMVLVHPSAKPQPTREFEAEVLVLYHSTTIAVGYEAVVHCCVSQQCARIMEIDKNIIRTGDKAKVRFRFMQKPEFLTVDSKFIFREGRAKGIGRITKLLPFVKEEKEVIVHKNAVHTISNNNLKKESRIIKRSQSQHVGTPGATTSGSTSTTTSGGGSGKQQTTTTTTSTTTPSGPSTKTSSGSVPTITSSSTSTKPTTAPIKTSGGGSSSSSRSQKSKQTTTTTTTSTQKSHK</sequence>
<dbReference type="Pfam" id="PF00009">
    <property type="entry name" value="GTP_EFTU"/>
    <property type="match status" value="1"/>
</dbReference>
<dbReference type="CDD" id="cd03694">
    <property type="entry name" value="GTPBP_II"/>
    <property type="match status" value="1"/>
</dbReference>
<dbReference type="InterPro" id="IPR050055">
    <property type="entry name" value="EF-Tu_GTPase"/>
</dbReference>
<dbReference type="CDD" id="cd03708">
    <property type="entry name" value="GTPBP_III"/>
    <property type="match status" value="1"/>
</dbReference>
<dbReference type="EMBL" id="LODT01000049">
    <property type="protein sequence ID" value="KYQ88647.1"/>
    <property type="molecule type" value="Genomic_DNA"/>
</dbReference>
<dbReference type="FunFam" id="2.40.30.10:FF:000014">
    <property type="entry name" value="Probable GTP-binding protein 1"/>
    <property type="match status" value="1"/>
</dbReference>
<proteinExistence type="inferred from homology"/>
<feature type="compositionally biased region" description="Low complexity" evidence="4">
    <location>
        <begin position="651"/>
        <end position="666"/>
    </location>
</feature>
<name>A0A151Z404_TIELA</name>
<dbReference type="STRING" id="361077.A0A151Z404"/>
<comment type="similarity">
    <text evidence="1">Belongs to the TRAFAC class translation factor GTPase superfamily. Classic translation factor GTPase family. EF-Tu/EF-1A subfamily.</text>
</comment>
<dbReference type="OMA" id="CTNDEDQ"/>
<dbReference type="GO" id="GO:0003746">
    <property type="term" value="F:translation elongation factor activity"/>
    <property type="evidence" value="ECO:0007669"/>
    <property type="project" value="TreeGrafter"/>
</dbReference>
<feature type="domain" description="Tr-type G" evidence="5">
    <location>
        <begin position="195"/>
        <end position="428"/>
    </location>
</feature>
<dbReference type="FunCoup" id="A0A151Z404">
    <property type="interactions" value="151"/>
</dbReference>
<organism evidence="6 7">
    <name type="scientific">Tieghemostelium lacteum</name>
    <name type="common">Slime mold</name>
    <name type="synonym">Dictyostelium lacteum</name>
    <dbReference type="NCBI Taxonomy" id="361077"/>
    <lineage>
        <taxon>Eukaryota</taxon>
        <taxon>Amoebozoa</taxon>
        <taxon>Evosea</taxon>
        <taxon>Eumycetozoa</taxon>
        <taxon>Dictyostelia</taxon>
        <taxon>Dictyosteliales</taxon>
        <taxon>Raperosteliaceae</taxon>
        <taxon>Tieghemostelium</taxon>
    </lineage>
</organism>
<dbReference type="AlphaFoldDB" id="A0A151Z404"/>
<gene>
    <name evidence="6" type="ORF">DLAC_10821</name>
</gene>
<dbReference type="OrthoDB" id="248233at2759"/>
<dbReference type="GO" id="GO:0003924">
    <property type="term" value="F:GTPase activity"/>
    <property type="evidence" value="ECO:0007669"/>
    <property type="project" value="InterPro"/>
</dbReference>
<dbReference type="PROSITE" id="PS51722">
    <property type="entry name" value="G_TR_2"/>
    <property type="match status" value="1"/>
</dbReference>
<dbReference type="SUPFAM" id="SSF52540">
    <property type="entry name" value="P-loop containing nucleoside triphosphate hydrolases"/>
    <property type="match status" value="1"/>
</dbReference>
<feature type="region of interest" description="Disordered" evidence="4">
    <location>
        <begin position="638"/>
        <end position="747"/>
    </location>
</feature>
<dbReference type="Gene3D" id="3.40.50.300">
    <property type="entry name" value="P-loop containing nucleotide triphosphate hydrolases"/>
    <property type="match status" value="1"/>
</dbReference>
<keyword evidence="2" id="KW-0547">Nucleotide-binding</keyword>
<dbReference type="InParanoid" id="A0A151Z404"/>
<dbReference type="InterPro" id="IPR009001">
    <property type="entry name" value="Transl_elong_EF1A/Init_IF2_C"/>
</dbReference>
<accession>A0A151Z404</accession>
<dbReference type="SUPFAM" id="SSF50465">
    <property type="entry name" value="EF-Tu/eEF-1alpha/eIF2-gamma C-terminal domain"/>
    <property type="match status" value="1"/>
</dbReference>
<feature type="region of interest" description="Disordered" evidence="4">
    <location>
        <begin position="53"/>
        <end position="82"/>
    </location>
</feature>
<dbReference type="PANTHER" id="PTHR43721">
    <property type="entry name" value="ELONGATION FACTOR TU-RELATED"/>
    <property type="match status" value="1"/>
</dbReference>
<feature type="compositionally biased region" description="Low complexity" evidence="4">
    <location>
        <begin position="673"/>
        <end position="747"/>
    </location>
</feature>
<evidence type="ECO:0000313" key="7">
    <source>
        <dbReference type="Proteomes" id="UP000076078"/>
    </source>
</evidence>
<evidence type="ECO:0000256" key="1">
    <source>
        <dbReference type="ARBA" id="ARBA00007249"/>
    </source>
</evidence>
<dbReference type="InterPro" id="IPR035531">
    <property type="entry name" value="GTPBP1-like"/>
</dbReference>
<evidence type="ECO:0000256" key="4">
    <source>
        <dbReference type="SAM" id="MobiDB-lite"/>
    </source>
</evidence>
<keyword evidence="3" id="KW-0342">GTP-binding</keyword>
<protein>
    <submittedName>
        <fullName evidence="6">GTP-binding protein 1</fullName>
    </submittedName>
</protein>
<dbReference type="Pfam" id="PF03144">
    <property type="entry name" value="GTP_EFTU_D2"/>
    <property type="match status" value="1"/>
</dbReference>
<dbReference type="InterPro" id="IPR004161">
    <property type="entry name" value="EFTu-like_2"/>
</dbReference>
<evidence type="ECO:0000259" key="5">
    <source>
        <dbReference type="PROSITE" id="PS51722"/>
    </source>
</evidence>
<dbReference type="PANTHER" id="PTHR43721:SF9">
    <property type="entry name" value="GTP-BINDING PROTEIN 1"/>
    <property type="match status" value="1"/>
</dbReference>
<dbReference type="SUPFAM" id="SSF50447">
    <property type="entry name" value="Translation proteins"/>
    <property type="match status" value="1"/>
</dbReference>
<dbReference type="Gene3D" id="2.40.30.10">
    <property type="entry name" value="Translation factors"/>
    <property type="match status" value="2"/>
</dbReference>
<evidence type="ECO:0000256" key="2">
    <source>
        <dbReference type="ARBA" id="ARBA00022741"/>
    </source>
</evidence>
<dbReference type="GO" id="GO:0005525">
    <property type="term" value="F:GTP binding"/>
    <property type="evidence" value="ECO:0007669"/>
    <property type="project" value="UniProtKB-KW"/>
</dbReference>
<dbReference type="FunFam" id="3.40.50.300:FF:000091">
    <property type="entry name" value="Probable GTP-binding protein 1"/>
    <property type="match status" value="1"/>
</dbReference>
<keyword evidence="7" id="KW-1185">Reference proteome</keyword>
<dbReference type="Proteomes" id="UP000076078">
    <property type="component" value="Unassembled WGS sequence"/>
</dbReference>
<dbReference type="InterPro" id="IPR009000">
    <property type="entry name" value="Transl_B-barrel_sf"/>
</dbReference>
<dbReference type="InterPro" id="IPR027417">
    <property type="entry name" value="P-loop_NTPase"/>
</dbReference>